<dbReference type="InterPro" id="IPR050713">
    <property type="entry name" value="RTP_Phos/Ushers"/>
</dbReference>
<dbReference type="InterPro" id="IPR036055">
    <property type="entry name" value="LDL_receptor-like_sf"/>
</dbReference>
<dbReference type="AlphaFoldDB" id="A0AAV4CEB3"/>
<dbReference type="CDD" id="cd00063">
    <property type="entry name" value="FN3"/>
    <property type="match status" value="2"/>
</dbReference>
<feature type="domain" description="Fibronectin type-III" evidence="5">
    <location>
        <begin position="378"/>
        <end position="475"/>
    </location>
</feature>
<keyword evidence="3" id="KW-0812">Transmembrane</keyword>
<dbReference type="SMART" id="SM00060">
    <property type="entry name" value="FN3"/>
    <property type="match status" value="4"/>
</dbReference>
<dbReference type="InterPro" id="IPR002172">
    <property type="entry name" value="LDrepeatLR_classA_rpt"/>
</dbReference>
<keyword evidence="3" id="KW-1133">Transmembrane helix</keyword>
<dbReference type="PANTHER" id="PTHR46957:SF3">
    <property type="entry name" value="CYTOKINE RECEPTOR"/>
    <property type="match status" value="1"/>
</dbReference>
<accession>A0AAV4CEB3</accession>
<reference evidence="6 7" key="1">
    <citation type="journal article" date="2021" name="Elife">
        <title>Chloroplast acquisition without the gene transfer in kleptoplastic sea slugs, Plakobranchus ocellatus.</title>
        <authorList>
            <person name="Maeda T."/>
            <person name="Takahashi S."/>
            <person name="Yoshida T."/>
            <person name="Shimamura S."/>
            <person name="Takaki Y."/>
            <person name="Nagai Y."/>
            <person name="Toyoda A."/>
            <person name="Suzuki Y."/>
            <person name="Arimoto A."/>
            <person name="Ishii H."/>
            <person name="Satoh N."/>
            <person name="Nishiyama T."/>
            <person name="Hasebe M."/>
            <person name="Maruyama T."/>
            <person name="Minagawa J."/>
            <person name="Obokata J."/>
            <person name="Shigenobu S."/>
        </authorList>
    </citation>
    <scope>NUCLEOTIDE SEQUENCE [LARGE SCALE GENOMIC DNA]</scope>
</reference>
<feature type="transmembrane region" description="Helical" evidence="3">
    <location>
        <begin position="583"/>
        <end position="606"/>
    </location>
</feature>
<evidence type="ECO:0000256" key="3">
    <source>
        <dbReference type="SAM" id="Phobius"/>
    </source>
</evidence>
<dbReference type="Gene3D" id="2.60.40.10">
    <property type="entry name" value="Immunoglobulins"/>
    <property type="match status" value="2"/>
</dbReference>
<dbReference type="SUPFAM" id="SSF49265">
    <property type="entry name" value="Fibronectin type III"/>
    <property type="match status" value="3"/>
</dbReference>
<keyword evidence="3" id="KW-0472">Membrane</keyword>
<dbReference type="Pfam" id="PF00041">
    <property type="entry name" value="fn3"/>
    <property type="match status" value="1"/>
</dbReference>
<organism evidence="6 7">
    <name type="scientific">Plakobranchus ocellatus</name>
    <dbReference type="NCBI Taxonomy" id="259542"/>
    <lineage>
        <taxon>Eukaryota</taxon>
        <taxon>Metazoa</taxon>
        <taxon>Spiralia</taxon>
        <taxon>Lophotrochozoa</taxon>
        <taxon>Mollusca</taxon>
        <taxon>Gastropoda</taxon>
        <taxon>Heterobranchia</taxon>
        <taxon>Euthyneura</taxon>
        <taxon>Panpulmonata</taxon>
        <taxon>Sacoglossa</taxon>
        <taxon>Placobranchoidea</taxon>
        <taxon>Plakobranchidae</taxon>
        <taxon>Plakobranchus</taxon>
    </lineage>
</organism>
<dbReference type="PROSITE" id="PS50853">
    <property type="entry name" value="FN3"/>
    <property type="match status" value="2"/>
</dbReference>
<dbReference type="Proteomes" id="UP000735302">
    <property type="component" value="Unassembled WGS sequence"/>
</dbReference>
<dbReference type="PROSITE" id="PS50068">
    <property type="entry name" value="LDLRA_2"/>
    <property type="match status" value="1"/>
</dbReference>
<sequence>MLMAIIILSHLYHYIHTSFSSSIFSCAKRAEAQYNCKKDQFSCQSGRHCLSYTQVCNRHKDCDNNHDERNCDCPTDNAETPLISHVTNTSVTWIVDNKVFSNFSYALLVEGIQSANLSWTQNPPITGKTVTVSGLKAAQAYSFVFKYKDRRCLTSALSAKLEDGLPSAPQNLVVTTQKEKSADPNSVVLVVKVQWKEPASPRGTIKGYVIYYQQINNNGTTASDVFEQWLPVSSGQDLQDTVVTHIERGRTYHFWVAAMTEAGVGEASAKQTVNVSPGPDKSFNPKIKILKEGSVNLLWNAQPEVKGYKVTVEVEDPVARIPEKVFYLDKSSTHQKIRDLCPGSHITVKLAARYGDSQVYKHHDKDVLTFRMDDLSAPPRDVEALTLRQNDVYHVRLTWKTSCGHLIINTSYIVSVQAGEEPEWSFVQAFSPSEDGQISWLFREVSPGVTYKFTVRSDVPGSRPSEQVEVTIPSLDGPINLVMFPEEGHSVMVRWDWPPRKDFPEFKEYILHTSGPDSLSLTNHTSNTEISLALGKDGQYNFTVDIKDKHDRTIAESRQPAIFMYEAHVKQGPDDVSVSRSNLVAILVPVALVVVALSAALVFFIVRHKRLQRSFLAFANSHYNIQSGTTTFSDDLDGDEPLIQGFSDDEPLVIA</sequence>
<dbReference type="CDD" id="cd00112">
    <property type="entry name" value="LDLa"/>
    <property type="match status" value="1"/>
</dbReference>
<evidence type="ECO:0000256" key="4">
    <source>
        <dbReference type="SAM" id="SignalP"/>
    </source>
</evidence>
<dbReference type="Gene3D" id="2.40.128.620">
    <property type="match status" value="1"/>
</dbReference>
<dbReference type="SUPFAM" id="SSF57424">
    <property type="entry name" value="LDL receptor-like module"/>
    <property type="match status" value="1"/>
</dbReference>
<dbReference type="InterPro" id="IPR003961">
    <property type="entry name" value="FN3_dom"/>
</dbReference>
<evidence type="ECO:0000256" key="2">
    <source>
        <dbReference type="PROSITE-ProRule" id="PRU00124"/>
    </source>
</evidence>
<dbReference type="PANTHER" id="PTHR46957">
    <property type="entry name" value="CYTOKINE RECEPTOR"/>
    <property type="match status" value="1"/>
</dbReference>
<dbReference type="InterPro" id="IPR013783">
    <property type="entry name" value="Ig-like_fold"/>
</dbReference>
<protein>
    <submittedName>
        <fullName evidence="6">Sortilin-related receptor</fullName>
    </submittedName>
</protein>
<name>A0AAV4CEB3_9GAST</name>
<keyword evidence="7" id="KW-1185">Reference proteome</keyword>
<comment type="caution">
    <text evidence="2">Lacks conserved residue(s) required for the propagation of feature annotation.</text>
</comment>
<comment type="caution">
    <text evidence="6">The sequence shown here is derived from an EMBL/GenBank/DDBJ whole genome shotgun (WGS) entry which is preliminary data.</text>
</comment>
<evidence type="ECO:0000313" key="7">
    <source>
        <dbReference type="Proteomes" id="UP000735302"/>
    </source>
</evidence>
<keyword evidence="6" id="KW-0675">Receptor</keyword>
<feature type="chain" id="PRO_5043875986" evidence="4">
    <location>
        <begin position="18"/>
        <end position="655"/>
    </location>
</feature>
<evidence type="ECO:0000259" key="5">
    <source>
        <dbReference type="PROSITE" id="PS50853"/>
    </source>
</evidence>
<dbReference type="Pfam" id="PF00057">
    <property type="entry name" value="Ldl_recept_a"/>
    <property type="match status" value="1"/>
</dbReference>
<evidence type="ECO:0000256" key="1">
    <source>
        <dbReference type="ARBA" id="ARBA00023157"/>
    </source>
</evidence>
<dbReference type="EMBL" id="BLXT01006199">
    <property type="protein sequence ID" value="GFO29808.1"/>
    <property type="molecule type" value="Genomic_DNA"/>
</dbReference>
<feature type="signal peptide" evidence="4">
    <location>
        <begin position="1"/>
        <end position="17"/>
    </location>
</feature>
<dbReference type="InterPro" id="IPR036116">
    <property type="entry name" value="FN3_sf"/>
</dbReference>
<dbReference type="GO" id="GO:0016020">
    <property type="term" value="C:membrane"/>
    <property type="evidence" value="ECO:0007669"/>
    <property type="project" value="UniProtKB-SubCell"/>
</dbReference>
<dbReference type="SMART" id="SM00192">
    <property type="entry name" value="LDLa"/>
    <property type="match status" value="1"/>
</dbReference>
<feature type="domain" description="Fibronectin type-III" evidence="5">
    <location>
        <begin position="168"/>
        <end position="278"/>
    </location>
</feature>
<feature type="disulfide bond" evidence="2">
    <location>
        <begin position="56"/>
        <end position="71"/>
    </location>
</feature>
<gene>
    <name evidence="6" type="ORF">PoB_005631300</name>
</gene>
<keyword evidence="4" id="KW-0732">Signal</keyword>
<evidence type="ECO:0000313" key="6">
    <source>
        <dbReference type="EMBL" id="GFO29808.1"/>
    </source>
</evidence>
<keyword evidence="1 2" id="KW-1015">Disulfide bond</keyword>
<proteinExistence type="predicted"/>